<feature type="active site" evidence="9">
    <location>
        <position position="253"/>
    </location>
</feature>
<protein>
    <recommendedName>
        <fullName evidence="9">Tyrosine recombinase XerC</fullName>
    </recommendedName>
</protein>
<reference evidence="12 13" key="1">
    <citation type="submission" date="2019-06" db="EMBL/GenBank/DDBJ databases">
        <title>Enrichment of Autotrophic Halophilic Microorganisms from Red Sea Brine Pool Using Microbial Electrosynthesis System.</title>
        <authorList>
            <person name="Alqahtani M.F."/>
            <person name="Bajracharya S."/>
            <person name="Katuri K.P."/>
            <person name="Ali M."/>
            <person name="Saikaly P.E."/>
        </authorList>
    </citation>
    <scope>NUCLEOTIDE SEQUENCE [LARGE SCALE GENOMIC DNA]</scope>
    <source>
        <strain evidence="12">MES6</strain>
    </source>
</reference>
<dbReference type="GO" id="GO:0006313">
    <property type="term" value="P:DNA transposition"/>
    <property type="evidence" value="ECO:0007669"/>
    <property type="project" value="UniProtKB-UniRule"/>
</dbReference>
<dbReference type="GO" id="GO:0005737">
    <property type="term" value="C:cytoplasm"/>
    <property type="evidence" value="ECO:0007669"/>
    <property type="project" value="UniProtKB-SubCell"/>
</dbReference>
<keyword evidence="6 9" id="KW-0238">DNA-binding</keyword>
<evidence type="ECO:0000256" key="9">
    <source>
        <dbReference type="HAMAP-Rule" id="MF_01808"/>
    </source>
</evidence>
<comment type="similarity">
    <text evidence="9">Belongs to the 'phage' integrase family. XerC subfamily.</text>
</comment>
<dbReference type="InterPro" id="IPR044068">
    <property type="entry name" value="CB"/>
</dbReference>
<comment type="caution">
    <text evidence="12">The sequence shown here is derived from an EMBL/GenBank/DDBJ whole genome shotgun (WGS) entry which is preliminary data.</text>
</comment>
<dbReference type="HAMAP" id="MF_01808">
    <property type="entry name" value="Recomb_XerC_XerD"/>
    <property type="match status" value="1"/>
</dbReference>
<dbReference type="EMBL" id="VENJ01000011">
    <property type="protein sequence ID" value="MTJ04812.1"/>
    <property type="molecule type" value="Genomic_DNA"/>
</dbReference>
<evidence type="ECO:0000313" key="13">
    <source>
        <dbReference type="Proteomes" id="UP000483078"/>
    </source>
</evidence>
<evidence type="ECO:0000256" key="3">
    <source>
        <dbReference type="ARBA" id="ARBA00022618"/>
    </source>
</evidence>
<dbReference type="InterPro" id="IPR013762">
    <property type="entry name" value="Integrase-like_cat_sf"/>
</dbReference>
<organism evidence="12 13">
    <name type="scientific">Sediminimonas qiaohouensis</name>
    <dbReference type="NCBI Taxonomy" id="552061"/>
    <lineage>
        <taxon>Bacteria</taxon>
        <taxon>Pseudomonadati</taxon>
        <taxon>Pseudomonadota</taxon>
        <taxon>Alphaproteobacteria</taxon>
        <taxon>Rhodobacterales</taxon>
        <taxon>Roseobacteraceae</taxon>
        <taxon>Sediminimonas</taxon>
    </lineage>
</organism>
<comment type="subcellular location">
    <subcellularLocation>
        <location evidence="1 9">Cytoplasm</location>
    </subcellularLocation>
</comment>
<keyword evidence="3 9" id="KW-0132">Cell division</keyword>
<keyword evidence="7 9" id="KW-0233">DNA recombination</keyword>
<evidence type="ECO:0000256" key="1">
    <source>
        <dbReference type="ARBA" id="ARBA00004496"/>
    </source>
</evidence>
<dbReference type="SUPFAM" id="SSF56349">
    <property type="entry name" value="DNA breaking-rejoining enzymes"/>
    <property type="match status" value="1"/>
</dbReference>
<dbReference type="GO" id="GO:0003677">
    <property type="term" value="F:DNA binding"/>
    <property type="evidence" value="ECO:0007669"/>
    <property type="project" value="UniProtKB-UniRule"/>
</dbReference>
<dbReference type="Pfam" id="PF00589">
    <property type="entry name" value="Phage_integrase"/>
    <property type="match status" value="1"/>
</dbReference>
<feature type="active site" evidence="9">
    <location>
        <position position="162"/>
    </location>
</feature>
<dbReference type="PANTHER" id="PTHR30349">
    <property type="entry name" value="PHAGE INTEGRASE-RELATED"/>
    <property type="match status" value="1"/>
</dbReference>
<comment type="subunit">
    <text evidence="9">Forms a cyclic heterotetrameric complex composed of two molecules of XerC and two molecules of XerD.</text>
</comment>
<keyword evidence="5 9" id="KW-0229">DNA integration</keyword>
<dbReference type="PANTHER" id="PTHR30349:SF90">
    <property type="entry name" value="TYROSINE RECOMBINASE XERD"/>
    <property type="match status" value="1"/>
</dbReference>
<keyword evidence="8 9" id="KW-0131">Cell cycle</keyword>
<evidence type="ECO:0000259" key="11">
    <source>
        <dbReference type="PROSITE" id="PS51900"/>
    </source>
</evidence>
<sequence>MTTAIAPAARDALARWLEALKALRGASENTLNAYQRDVSDFLSFITHHYGAAQGMGPISRITVSDMRAWMAQVRGTGVSPRTLARKLSAVKSFYKWLAEREGIDPTAVLATRAPRFQARLPRPLDEDGARAMMETVELQAPKDWIAARDLAVVTMLYGCGLRISEALDIDAGQLPLGDALRVVGKGGRERVVPVLPIMGDVVGRYVRSCPYDLSPGTPLFRGARGGRLSPRAVQKVTQQARMQLGLPASVTPHAMRHSFATHLLNAGGDLRAIQDLLGHASLSTTQAYTAVDTARLMDVYKKAHPRQGHLAREEETNDK</sequence>
<comment type="function">
    <text evidence="9">Site-specific tyrosine recombinase, which acts by catalyzing the cutting and rejoining of the recombining DNA molecules. The XerC-XerD complex is essential to convert dimers of the bacterial chromosome into monomers to permit their segregation at cell division. It also contributes to the segregational stability of plasmids.</text>
</comment>
<dbReference type="GO" id="GO:0007059">
    <property type="term" value="P:chromosome segregation"/>
    <property type="evidence" value="ECO:0007669"/>
    <property type="project" value="UniProtKB-UniRule"/>
</dbReference>
<gene>
    <name evidence="9" type="primary">xerC</name>
    <name evidence="12" type="ORF">FH759_09000</name>
</gene>
<evidence type="ECO:0000256" key="4">
    <source>
        <dbReference type="ARBA" id="ARBA00022829"/>
    </source>
</evidence>
<evidence type="ECO:0000256" key="7">
    <source>
        <dbReference type="ARBA" id="ARBA00023172"/>
    </source>
</evidence>
<dbReference type="PROSITE" id="PS51898">
    <property type="entry name" value="TYR_RECOMBINASE"/>
    <property type="match status" value="1"/>
</dbReference>
<accession>A0A7C9HJC0</accession>
<dbReference type="AlphaFoldDB" id="A0A7C9HJC0"/>
<dbReference type="InterPro" id="IPR011010">
    <property type="entry name" value="DNA_brk_join_enz"/>
</dbReference>
<evidence type="ECO:0000256" key="8">
    <source>
        <dbReference type="ARBA" id="ARBA00023306"/>
    </source>
</evidence>
<dbReference type="GO" id="GO:0009037">
    <property type="term" value="F:tyrosine-based site-specific recombinase activity"/>
    <property type="evidence" value="ECO:0007669"/>
    <property type="project" value="UniProtKB-UniRule"/>
</dbReference>
<dbReference type="Pfam" id="PF02899">
    <property type="entry name" value="Phage_int_SAM_1"/>
    <property type="match status" value="1"/>
</dbReference>
<dbReference type="InterPro" id="IPR023009">
    <property type="entry name" value="Tyrosine_recombinase_XerC/XerD"/>
</dbReference>
<feature type="active site" evidence="9">
    <location>
        <position position="279"/>
    </location>
</feature>
<evidence type="ECO:0000313" key="12">
    <source>
        <dbReference type="EMBL" id="MTJ04812.1"/>
    </source>
</evidence>
<keyword evidence="2 9" id="KW-0963">Cytoplasm</keyword>
<dbReference type="InterPro" id="IPR050090">
    <property type="entry name" value="Tyrosine_recombinase_XerCD"/>
</dbReference>
<dbReference type="Proteomes" id="UP000483078">
    <property type="component" value="Unassembled WGS sequence"/>
</dbReference>
<feature type="active site" evidence="9">
    <location>
        <position position="185"/>
    </location>
</feature>
<dbReference type="GO" id="GO:0051301">
    <property type="term" value="P:cell division"/>
    <property type="evidence" value="ECO:0007669"/>
    <property type="project" value="UniProtKB-KW"/>
</dbReference>
<feature type="active site" description="O-(3'-phospho-DNA)-tyrosine intermediate" evidence="9">
    <location>
        <position position="288"/>
    </location>
</feature>
<name>A0A7C9HJC0_9RHOB</name>
<evidence type="ECO:0000259" key="10">
    <source>
        <dbReference type="PROSITE" id="PS51898"/>
    </source>
</evidence>
<evidence type="ECO:0000256" key="5">
    <source>
        <dbReference type="ARBA" id="ARBA00022908"/>
    </source>
</evidence>
<dbReference type="InterPro" id="IPR004107">
    <property type="entry name" value="Integrase_SAM-like_N"/>
</dbReference>
<feature type="domain" description="Core-binding (CB)" evidence="11">
    <location>
        <begin position="7"/>
        <end position="98"/>
    </location>
</feature>
<dbReference type="Gene3D" id="1.10.150.130">
    <property type="match status" value="1"/>
</dbReference>
<keyword evidence="4 9" id="KW-0159">Chromosome partition</keyword>
<dbReference type="RefSeq" id="WP_273249533.1">
    <property type="nucleotide sequence ID" value="NZ_VENJ01000011.1"/>
</dbReference>
<dbReference type="PROSITE" id="PS51900">
    <property type="entry name" value="CB"/>
    <property type="match status" value="1"/>
</dbReference>
<feature type="active site" evidence="9">
    <location>
        <position position="256"/>
    </location>
</feature>
<dbReference type="InterPro" id="IPR010998">
    <property type="entry name" value="Integrase_recombinase_N"/>
</dbReference>
<proteinExistence type="inferred from homology"/>
<dbReference type="InterPro" id="IPR002104">
    <property type="entry name" value="Integrase_catalytic"/>
</dbReference>
<dbReference type="Gene3D" id="1.10.443.10">
    <property type="entry name" value="Intergrase catalytic core"/>
    <property type="match status" value="1"/>
</dbReference>
<evidence type="ECO:0000256" key="2">
    <source>
        <dbReference type="ARBA" id="ARBA00022490"/>
    </source>
</evidence>
<feature type="domain" description="Tyr recombinase" evidence="10">
    <location>
        <begin position="119"/>
        <end position="301"/>
    </location>
</feature>
<evidence type="ECO:0000256" key="6">
    <source>
        <dbReference type="ARBA" id="ARBA00023125"/>
    </source>
</evidence>